<keyword evidence="2" id="KW-1185">Reference proteome</keyword>
<accession>A0ACC3NGD0</accession>
<sequence length="290" mass="31928">MPSSRRLKATTLLALLTICIIVYITHGASSTHSSPFYTRTVEAIRERQSAESRADMLAEEKQRLERVERLEREHNVAMGVAREAEEGQKPILPAPAPQQESDAGKLEGKSVAGRKIMPDGKIVHDKSGKESDDDGVAKVGNVGPQSSHAVVGERDEEYKVQDALNEILRKGPIIIFSKSYCPFSKKAKHILLDLYTTTPPPYVVELDQHELGSGLQSALERTTGRRTVPNILINGRSIGGGDDVQELHEDGKLASTIQQFGGKRVFKIEPKAEEDDDRALKQKRGLAFKA</sequence>
<name>A0ACC3NGD0_9PEZI</name>
<dbReference type="EMBL" id="JAUTXU010000043">
    <property type="protein sequence ID" value="KAK3716417.1"/>
    <property type="molecule type" value="Genomic_DNA"/>
</dbReference>
<reference evidence="1" key="1">
    <citation type="submission" date="2023-07" db="EMBL/GenBank/DDBJ databases">
        <title>Black Yeasts Isolated from many extreme environments.</title>
        <authorList>
            <person name="Coleine C."/>
            <person name="Stajich J.E."/>
            <person name="Selbmann L."/>
        </authorList>
    </citation>
    <scope>NUCLEOTIDE SEQUENCE</scope>
    <source>
        <strain evidence="1">CCFEE 5714</strain>
    </source>
</reference>
<evidence type="ECO:0000313" key="1">
    <source>
        <dbReference type="EMBL" id="KAK3716417.1"/>
    </source>
</evidence>
<comment type="caution">
    <text evidence="1">The sequence shown here is derived from an EMBL/GenBank/DDBJ whole genome shotgun (WGS) entry which is preliminary data.</text>
</comment>
<evidence type="ECO:0000313" key="2">
    <source>
        <dbReference type="Proteomes" id="UP001281147"/>
    </source>
</evidence>
<dbReference type="Proteomes" id="UP001281147">
    <property type="component" value="Unassembled WGS sequence"/>
</dbReference>
<gene>
    <name evidence="1" type="ORF">LTR37_006567</name>
</gene>
<proteinExistence type="predicted"/>
<organism evidence="1 2">
    <name type="scientific">Vermiconidia calcicola</name>
    <dbReference type="NCBI Taxonomy" id="1690605"/>
    <lineage>
        <taxon>Eukaryota</taxon>
        <taxon>Fungi</taxon>
        <taxon>Dikarya</taxon>
        <taxon>Ascomycota</taxon>
        <taxon>Pezizomycotina</taxon>
        <taxon>Dothideomycetes</taxon>
        <taxon>Dothideomycetidae</taxon>
        <taxon>Mycosphaerellales</taxon>
        <taxon>Extremaceae</taxon>
        <taxon>Vermiconidia</taxon>
    </lineage>
</organism>
<protein>
    <submittedName>
        <fullName evidence="1">Uncharacterized protein</fullName>
    </submittedName>
</protein>